<organism evidence="1 2">
    <name type="scientific">Persea americana</name>
    <name type="common">Avocado</name>
    <dbReference type="NCBI Taxonomy" id="3435"/>
    <lineage>
        <taxon>Eukaryota</taxon>
        <taxon>Viridiplantae</taxon>
        <taxon>Streptophyta</taxon>
        <taxon>Embryophyta</taxon>
        <taxon>Tracheophyta</taxon>
        <taxon>Spermatophyta</taxon>
        <taxon>Magnoliopsida</taxon>
        <taxon>Magnoliidae</taxon>
        <taxon>Laurales</taxon>
        <taxon>Lauraceae</taxon>
        <taxon>Persea</taxon>
    </lineage>
</organism>
<gene>
    <name evidence="1" type="ORF">MRB53_022318</name>
</gene>
<evidence type="ECO:0000313" key="1">
    <source>
        <dbReference type="EMBL" id="KAJ8628995.1"/>
    </source>
</evidence>
<evidence type="ECO:0000313" key="2">
    <source>
        <dbReference type="Proteomes" id="UP001234297"/>
    </source>
</evidence>
<proteinExistence type="predicted"/>
<protein>
    <submittedName>
        <fullName evidence="1">Uncharacterized protein</fullName>
    </submittedName>
</protein>
<dbReference type="EMBL" id="CM056815">
    <property type="protein sequence ID" value="KAJ8628995.1"/>
    <property type="molecule type" value="Genomic_DNA"/>
</dbReference>
<dbReference type="Proteomes" id="UP001234297">
    <property type="component" value="Chromosome 7"/>
</dbReference>
<sequence>MKMDAESRKILPLSNGGDEDDVFEAVNRRIGGKLDEDGDGGMESRRLSPVLYREKLVKSFNGRGFLKVRNLAKISRPKKSDSKKKKKKTVDGEGEEEGGRWRGSTRLLLLDERYANSGVEDLPEAVKILEAVLPKGMIIPSAFETVGHISHLNLREEHLTYKKVIAQLLNSCSSNVTTMLLSY</sequence>
<reference evidence="1 2" key="1">
    <citation type="journal article" date="2022" name="Hortic Res">
        <title>A haplotype resolved chromosomal level avocado genome allows analysis of novel avocado genes.</title>
        <authorList>
            <person name="Nath O."/>
            <person name="Fletcher S.J."/>
            <person name="Hayward A."/>
            <person name="Shaw L.M."/>
            <person name="Masouleh A.K."/>
            <person name="Furtado A."/>
            <person name="Henry R.J."/>
            <person name="Mitter N."/>
        </authorList>
    </citation>
    <scope>NUCLEOTIDE SEQUENCE [LARGE SCALE GENOMIC DNA]</scope>
    <source>
        <strain evidence="2">cv. Hass</strain>
    </source>
</reference>
<name>A0ACC2L6E1_PERAE</name>
<accession>A0ACC2L6E1</accession>
<keyword evidence="2" id="KW-1185">Reference proteome</keyword>
<comment type="caution">
    <text evidence="1">The sequence shown here is derived from an EMBL/GenBank/DDBJ whole genome shotgun (WGS) entry which is preliminary data.</text>
</comment>